<keyword evidence="2" id="KW-0812">Transmembrane</keyword>
<keyword evidence="2" id="KW-1133">Transmembrane helix</keyword>
<dbReference type="OrthoDB" id="6433952at2"/>
<dbReference type="EMBL" id="CP018836">
    <property type="protein sequence ID" value="ASA57770.1"/>
    <property type="molecule type" value="Genomic_DNA"/>
</dbReference>
<evidence type="ECO:0000256" key="1">
    <source>
        <dbReference type="SAM" id="MobiDB-lite"/>
    </source>
</evidence>
<protein>
    <submittedName>
        <fullName evidence="3">Uncharacterized protein</fullName>
    </submittedName>
</protein>
<dbReference type="Proteomes" id="UP000196708">
    <property type="component" value="Chromosome 2"/>
</dbReference>
<proteinExistence type="predicted"/>
<dbReference type="AlphaFoldDB" id="A0A1Z2SKS4"/>
<feature type="transmembrane region" description="Helical" evidence="2">
    <location>
        <begin position="13"/>
        <end position="32"/>
    </location>
</feature>
<accession>A0A1Z2SKS4</accession>
<feature type="transmembrane region" description="Helical" evidence="2">
    <location>
        <begin position="202"/>
        <end position="224"/>
    </location>
</feature>
<organism evidence="3 4">
    <name type="scientific">Vibrio gazogenes</name>
    <dbReference type="NCBI Taxonomy" id="687"/>
    <lineage>
        <taxon>Bacteria</taxon>
        <taxon>Pseudomonadati</taxon>
        <taxon>Pseudomonadota</taxon>
        <taxon>Gammaproteobacteria</taxon>
        <taxon>Vibrionales</taxon>
        <taxon>Vibrionaceae</taxon>
        <taxon>Vibrio</taxon>
    </lineage>
</organism>
<evidence type="ECO:0000256" key="2">
    <source>
        <dbReference type="SAM" id="Phobius"/>
    </source>
</evidence>
<sequence length="522" mass="59156">MKLSQSTRTWFDATLAAAVFVGLLGITTYLLYAKSVSALEGQIKAGLMSTVSASATTLDGDIHRHFQADTSPDEPEYYTMAMHMEHIRQAATGVRYIYTCILKPQGVYFVVNPSPQNDGDGDGIPDPPPALMTLYDDAPQELVAALTQQEVSVSSVPYQDQWGTFISAYAPFYDAQGEFVGVLAMDLELSGFYKRLSQVQRVFGKAKIIILFIGLIAGLVVWWIRRAYVNNLHVLETTEQQAAQTLAHMRYRRDVLLEIVRYCFQRLPGAYRDQPTDNEQRISGDQPMHRARQNGSISDCPPERSPSERHPSERHPSEQYPPEQYSPEQYSAEQTDTPNLTGAFNQANSTENHQQAVYHYALSFGDMTTVSESFYLADWFDKLNTSIQRGGYASHQWLGEMQHPVEGDCQILLEIFCEFYHRLSQLLQQPVKAQTQIAQESLAHWQLVTVISIQDEMQWTRCRRLFKISAAHDMTHRLAALSATELHLLKVIYLLQQLGSELTLTEDGILQITWQVSKERSE</sequence>
<dbReference type="KEGG" id="vga:BSQ33_18735"/>
<keyword evidence="2" id="KW-0472">Membrane</keyword>
<feature type="compositionally biased region" description="Polar residues" evidence="1">
    <location>
        <begin position="326"/>
        <end position="339"/>
    </location>
</feature>
<gene>
    <name evidence="3" type="ORF">BSQ33_18735</name>
</gene>
<feature type="region of interest" description="Disordered" evidence="1">
    <location>
        <begin position="273"/>
        <end position="339"/>
    </location>
</feature>
<evidence type="ECO:0000313" key="4">
    <source>
        <dbReference type="Proteomes" id="UP000196708"/>
    </source>
</evidence>
<dbReference type="RefSeq" id="WP_088134903.1">
    <property type="nucleotide sequence ID" value="NZ_CP018836.1"/>
</dbReference>
<reference evidence="3 4" key="1">
    <citation type="submission" date="2016-12" db="EMBL/GenBank/DDBJ databases">
        <authorList>
            <person name="Song W.-J."/>
            <person name="Kurnit D.M."/>
        </authorList>
    </citation>
    <scope>NUCLEOTIDE SEQUENCE [LARGE SCALE GENOMIC DNA]</scope>
    <source>
        <strain evidence="3 4">ATCC 43942</strain>
    </source>
</reference>
<dbReference type="Gene3D" id="3.30.450.20">
    <property type="entry name" value="PAS domain"/>
    <property type="match status" value="1"/>
</dbReference>
<feature type="compositionally biased region" description="Basic and acidic residues" evidence="1">
    <location>
        <begin position="301"/>
        <end position="317"/>
    </location>
</feature>
<evidence type="ECO:0000313" key="3">
    <source>
        <dbReference type="EMBL" id="ASA57770.1"/>
    </source>
</evidence>
<name>A0A1Z2SKS4_VIBGA</name>